<name>A0A1Y6CFV3_9NEIS</name>
<evidence type="ECO:0000313" key="2">
    <source>
        <dbReference type="Proteomes" id="UP000192920"/>
    </source>
</evidence>
<protein>
    <submittedName>
        <fullName evidence="1">Uncharacterized protein</fullName>
    </submittedName>
</protein>
<organism evidence="1 2">
    <name type="scientific">Pseudogulbenkiania subflava DSM 22618</name>
    <dbReference type="NCBI Taxonomy" id="1123014"/>
    <lineage>
        <taxon>Bacteria</taxon>
        <taxon>Pseudomonadati</taxon>
        <taxon>Pseudomonadota</taxon>
        <taxon>Betaproteobacteria</taxon>
        <taxon>Neisseriales</taxon>
        <taxon>Chromobacteriaceae</taxon>
        <taxon>Pseudogulbenkiania</taxon>
    </lineage>
</organism>
<reference evidence="2" key="1">
    <citation type="submission" date="2017-04" db="EMBL/GenBank/DDBJ databases">
        <authorList>
            <person name="Varghese N."/>
            <person name="Submissions S."/>
        </authorList>
    </citation>
    <scope>NUCLEOTIDE SEQUENCE [LARGE SCALE GENOMIC DNA]</scope>
    <source>
        <strain evidence="2">DSM 22618</strain>
    </source>
</reference>
<sequence length="114" mass="12715">MNRSNLIIEHLKMLPQFMPAGPQACIDTRTGARIIAPVDKERAADGYLALEFPGGKMIEVIGDQYFRVQLVSAVEIWIAHGQVTGDLESNVRTQMKHFHFKMGRLTGQAVPLKP</sequence>
<accession>A0A1Y6CFV3</accession>
<evidence type="ECO:0000313" key="1">
    <source>
        <dbReference type="EMBL" id="SMF52951.1"/>
    </source>
</evidence>
<dbReference type="EMBL" id="FXAG01000029">
    <property type="protein sequence ID" value="SMF52951.1"/>
    <property type="molecule type" value="Genomic_DNA"/>
</dbReference>
<dbReference type="Proteomes" id="UP000192920">
    <property type="component" value="Unassembled WGS sequence"/>
</dbReference>
<keyword evidence="2" id="KW-1185">Reference proteome</keyword>
<dbReference type="RefSeq" id="WP_143477877.1">
    <property type="nucleotide sequence ID" value="NZ_FXAG01000029.1"/>
</dbReference>
<proteinExistence type="predicted"/>
<dbReference type="AlphaFoldDB" id="A0A1Y6CFV3"/>
<gene>
    <name evidence="1" type="ORF">SAMN02745746_03780</name>
</gene>